<sequence length="69" mass="7437">MDESRKDPSLPQVVGSVLAAMFGVQSRRNQERDFGSSSATPYILTGLIMTLLFVLGIWGLVQLILGLAA</sequence>
<evidence type="ECO:0000256" key="1">
    <source>
        <dbReference type="SAM" id="Phobius"/>
    </source>
</evidence>
<organism evidence="2 3">
    <name type="scientific">Thiohalorhabdus methylotrophus</name>
    <dbReference type="NCBI Taxonomy" id="3242694"/>
    <lineage>
        <taxon>Bacteria</taxon>
        <taxon>Pseudomonadati</taxon>
        <taxon>Pseudomonadota</taxon>
        <taxon>Gammaproteobacteria</taxon>
        <taxon>Thiohalorhabdales</taxon>
        <taxon>Thiohalorhabdaceae</taxon>
        <taxon>Thiohalorhabdus</taxon>
    </lineage>
</organism>
<reference evidence="2 3" key="1">
    <citation type="submission" date="2024-08" db="EMBL/GenBank/DDBJ databases">
        <title>Whole-genome sequencing of halo(alkali)philic microorganisms from hypersaline lakes.</title>
        <authorList>
            <person name="Sorokin D.Y."/>
            <person name="Merkel A.Y."/>
            <person name="Messina E."/>
            <person name="Yakimov M."/>
        </authorList>
    </citation>
    <scope>NUCLEOTIDE SEQUENCE [LARGE SCALE GENOMIC DNA]</scope>
    <source>
        <strain evidence="2 3">Cl-TMA</strain>
    </source>
</reference>
<dbReference type="InterPro" id="IPR021344">
    <property type="entry name" value="DUF2970"/>
</dbReference>
<dbReference type="RefSeq" id="WP_373656676.1">
    <property type="nucleotide sequence ID" value="NZ_JBGUAW010000009.1"/>
</dbReference>
<dbReference type="Pfam" id="PF11174">
    <property type="entry name" value="DUF2970"/>
    <property type="match status" value="1"/>
</dbReference>
<keyword evidence="1" id="KW-1133">Transmembrane helix</keyword>
<feature type="transmembrane region" description="Helical" evidence="1">
    <location>
        <begin position="42"/>
        <end position="68"/>
    </location>
</feature>
<comment type="caution">
    <text evidence="2">The sequence shown here is derived from an EMBL/GenBank/DDBJ whole genome shotgun (WGS) entry which is preliminary data.</text>
</comment>
<proteinExistence type="predicted"/>
<name>A0ABV4TY45_9GAMM</name>
<keyword evidence="1" id="KW-0812">Transmembrane</keyword>
<evidence type="ECO:0000313" key="2">
    <source>
        <dbReference type="EMBL" id="MFA9461887.1"/>
    </source>
</evidence>
<dbReference type="Proteomes" id="UP001575181">
    <property type="component" value="Unassembled WGS sequence"/>
</dbReference>
<evidence type="ECO:0000313" key="3">
    <source>
        <dbReference type="Proteomes" id="UP001575181"/>
    </source>
</evidence>
<keyword evidence="1" id="KW-0472">Membrane</keyword>
<keyword evidence="3" id="KW-1185">Reference proteome</keyword>
<accession>A0ABV4TY45</accession>
<protein>
    <submittedName>
        <fullName evidence="2">DUF2970 domain-containing protein</fullName>
    </submittedName>
</protein>
<gene>
    <name evidence="2" type="ORF">ACERLL_13765</name>
</gene>
<dbReference type="EMBL" id="JBGUAW010000009">
    <property type="protein sequence ID" value="MFA9461887.1"/>
    <property type="molecule type" value="Genomic_DNA"/>
</dbReference>